<gene>
    <name evidence="1" type="ORF">RHMOL_Rhmol13G0170500</name>
</gene>
<organism evidence="1 2">
    <name type="scientific">Rhododendron molle</name>
    <name type="common">Chinese azalea</name>
    <name type="synonym">Azalea mollis</name>
    <dbReference type="NCBI Taxonomy" id="49168"/>
    <lineage>
        <taxon>Eukaryota</taxon>
        <taxon>Viridiplantae</taxon>
        <taxon>Streptophyta</taxon>
        <taxon>Embryophyta</taxon>
        <taxon>Tracheophyta</taxon>
        <taxon>Spermatophyta</taxon>
        <taxon>Magnoliopsida</taxon>
        <taxon>eudicotyledons</taxon>
        <taxon>Gunneridae</taxon>
        <taxon>Pentapetalae</taxon>
        <taxon>asterids</taxon>
        <taxon>Ericales</taxon>
        <taxon>Ericaceae</taxon>
        <taxon>Ericoideae</taxon>
        <taxon>Rhodoreae</taxon>
        <taxon>Rhododendron</taxon>
    </lineage>
</organism>
<accession>A0ACC0L7X6</accession>
<evidence type="ECO:0000313" key="1">
    <source>
        <dbReference type="EMBL" id="KAI8524720.1"/>
    </source>
</evidence>
<evidence type="ECO:0000313" key="2">
    <source>
        <dbReference type="Proteomes" id="UP001062846"/>
    </source>
</evidence>
<reference evidence="1" key="1">
    <citation type="submission" date="2022-02" db="EMBL/GenBank/DDBJ databases">
        <title>Plant Genome Project.</title>
        <authorList>
            <person name="Zhang R.-G."/>
        </authorList>
    </citation>
    <scope>NUCLEOTIDE SEQUENCE</scope>
    <source>
        <strain evidence="1">AT1</strain>
    </source>
</reference>
<dbReference type="Proteomes" id="UP001062846">
    <property type="component" value="Chromosome 13"/>
</dbReference>
<protein>
    <submittedName>
        <fullName evidence="1">Uncharacterized protein</fullName>
    </submittedName>
</protein>
<name>A0ACC0L7X6_RHOML</name>
<dbReference type="EMBL" id="CM046400">
    <property type="protein sequence ID" value="KAI8524720.1"/>
    <property type="molecule type" value="Genomic_DNA"/>
</dbReference>
<sequence>MSPCPDTAIRRPLVVSVFHRKEVKKQVNSVARKKGNGNGGNKSGEKTWDRPLRDDRDHLAITTNFKEPIFRILRECGRMVRFQWLTVKLGTADGCKPDRRVFCIFYNEQGHYTTACQPYKLYLEELVQQGKMEQWIDRTKSPVVGVSARD</sequence>
<proteinExistence type="predicted"/>
<comment type="caution">
    <text evidence="1">The sequence shown here is derived from an EMBL/GenBank/DDBJ whole genome shotgun (WGS) entry which is preliminary data.</text>
</comment>
<keyword evidence="2" id="KW-1185">Reference proteome</keyword>